<dbReference type="InterPro" id="IPR026960">
    <property type="entry name" value="RVT-Znf"/>
</dbReference>
<name>A0A453HHS3_AEGTS</name>
<proteinExistence type="predicted"/>
<evidence type="ECO:0000259" key="1">
    <source>
        <dbReference type="Pfam" id="PF13966"/>
    </source>
</evidence>
<accession>A0A453HHS3</accession>
<dbReference type="EnsemblPlants" id="AET4Gv20191800.1">
    <property type="protein sequence ID" value="AET4Gv20191800.1"/>
    <property type="gene ID" value="AET4Gv20191800"/>
</dbReference>
<dbReference type="Gramene" id="AET4Gv20191800.1">
    <property type="protein sequence ID" value="AET4Gv20191800.1"/>
    <property type="gene ID" value="AET4Gv20191800"/>
</dbReference>
<organism evidence="2 3">
    <name type="scientific">Aegilops tauschii subsp. strangulata</name>
    <name type="common">Goatgrass</name>
    <dbReference type="NCBI Taxonomy" id="200361"/>
    <lineage>
        <taxon>Eukaryota</taxon>
        <taxon>Viridiplantae</taxon>
        <taxon>Streptophyta</taxon>
        <taxon>Embryophyta</taxon>
        <taxon>Tracheophyta</taxon>
        <taxon>Spermatophyta</taxon>
        <taxon>Magnoliopsida</taxon>
        <taxon>Liliopsida</taxon>
        <taxon>Poales</taxon>
        <taxon>Poaceae</taxon>
        <taxon>BOP clade</taxon>
        <taxon>Pooideae</taxon>
        <taxon>Triticodae</taxon>
        <taxon>Triticeae</taxon>
        <taxon>Triticinae</taxon>
        <taxon>Aegilops</taxon>
    </lineage>
</organism>
<sequence>KSMYDALVHNEVPIDNRKLWKLKIPLKVKIFLWFFTKGVILTRDNLARRNWLGCKKCVFCHHDESIKHLFFECKFARSVWAIVQIASNLYPPRSARNMFGNWLRGIDKQFSKHILVGAAALCWALWLTRNDIVFNRKCVSSPMQVIHICSRWLRMWSILQQSEDRDLFMMASTRLECSAREIFYPHEWRCDLRIGLAPL</sequence>
<dbReference type="STRING" id="200361.A0A453HHS3"/>
<reference evidence="3" key="2">
    <citation type="journal article" date="2017" name="Nat. Plants">
        <title>The Aegilops tauschii genome reveals multiple impacts of transposons.</title>
        <authorList>
            <person name="Zhao G."/>
            <person name="Zou C."/>
            <person name="Li K."/>
            <person name="Wang K."/>
            <person name="Li T."/>
            <person name="Gao L."/>
            <person name="Zhang X."/>
            <person name="Wang H."/>
            <person name="Yang Z."/>
            <person name="Liu X."/>
            <person name="Jiang W."/>
            <person name="Mao L."/>
            <person name="Kong X."/>
            <person name="Jiao Y."/>
            <person name="Jia J."/>
        </authorList>
    </citation>
    <scope>NUCLEOTIDE SEQUENCE [LARGE SCALE GENOMIC DNA]</scope>
    <source>
        <strain evidence="3">cv. AL8/78</strain>
    </source>
</reference>
<reference evidence="3" key="1">
    <citation type="journal article" date="2014" name="Science">
        <title>Ancient hybridizations among the ancestral genomes of bread wheat.</title>
        <authorList>
            <consortium name="International Wheat Genome Sequencing Consortium,"/>
            <person name="Marcussen T."/>
            <person name="Sandve S.R."/>
            <person name="Heier L."/>
            <person name="Spannagl M."/>
            <person name="Pfeifer M."/>
            <person name="Jakobsen K.S."/>
            <person name="Wulff B.B."/>
            <person name="Steuernagel B."/>
            <person name="Mayer K.F."/>
            <person name="Olsen O.A."/>
        </authorList>
    </citation>
    <scope>NUCLEOTIDE SEQUENCE [LARGE SCALE GENOMIC DNA]</scope>
    <source>
        <strain evidence="3">cv. AL8/78</strain>
    </source>
</reference>
<reference evidence="2" key="3">
    <citation type="journal article" date="2017" name="Nature">
        <title>Genome sequence of the progenitor of the wheat D genome Aegilops tauschii.</title>
        <authorList>
            <person name="Luo M.C."/>
            <person name="Gu Y.Q."/>
            <person name="Puiu D."/>
            <person name="Wang H."/>
            <person name="Twardziok S.O."/>
            <person name="Deal K.R."/>
            <person name="Huo N."/>
            <person name="Zhu T."/>
            <person name="Wang L."/>
            <person name="Wang Y."/>
            <person name="McGuire P.E."/>
            <person name="Liu S."/>
            <person name="Long H."/>
            <person name="Ramasamy R.K."/>
            <person name="Rodriguez J.C."/>
            <person name="Van S.L."/>
            <person name="Yuan L."/>
            <person name="Wang Z."/>
            <person name="Xia Z."/>
            <person name="Xiao L."/>
            <person name="Anderson O.D."/>
            <person name="Ouyang S."/>
            <person name="Liang Y."/>
            <person name="Zimin A.V."/>
            <person name="Pertea G."/>
            <person name="Qi P."/>
            <person name="Bennetzen J.L."/>
            <person name="Dai X."/>
            <person name="Dawson M.W."/>
            <person name="Muller H.G."/>
            <person name="Kugler K."/>
            <person name="Rivarola-Duarte L."/>
            <person name="Spannagl M."/>
            <person name="Mayer K.F.X."/>
            <person name="Lu F.H."/>
            <person name="Bevan M.W."/>
            <person name="Leroy P."/>
            <person name="Li P."/>
            <person name="You F.M."/>
            <person name="Sun Q."/>
            <person name="Liu Z."/>
            <person name="Lyons E."/>
            <person name="Wicker T."/>
            <person name="Salzberg S.L."/>
            <person name="Devos K.M."/>
            <person name="Dvorak J."/>
        </authorList>
    </citation>
    <scope>NUCLEOTIDE SEQUENCE [LARGE SCALE GENOMIC DNA]</scope>
    <source>
        <strain evidence="2">cv. AL8/78</strain>
    </source>
</reference>
<evidence type="ECO:0000313" key="3">
    <source>
        <dbReference type="Proteomes" id="UP000015105"/>
    </source>
</evidence>
<dbReference type="PANTHER" id="PTHR33116:SF80">
    <property type="entry name" value="REVERSE TRANSCRIPTASE ZINC-BINDING DOMAIN-CONTAINING PROTEIN"/>
    <property type="match status" value="1"/>
</dbReference>
<dbReference type="PANTHER" id="PTHR33116">
    <property type="entry name" value="REVERSE TRANSCRIPTASE ZINC-BINDING DOMAIN-CONTAINING PROTEIN-RELATED-RELATED"/>
    <property type="match status" value="1"/>
</dbReference>
<keyword evidence="3" id="KW-1185">Reference proteome</keyword>
<dbReference type="Pfam" id="PF13966">
    <property type="entry name" value="zf-RVT"/>
    <property type="match status" value="1"/>
</dbReference>
<feature type="domain" description="Reverse transcriptase zinc-binding" evidence="1">
    <location>
        <begin position="1"/>
        <end position="80"/>
    </location>
</feature>
<evidence type="ECO:0000313" key="2">
    <source>
        <dbReference type="EnsemblPlants" id="AET4Gv20191800.1"/>
    </source>
</evidence>
<reference evidence="2" key="4">
    <citation type="submission" date="2019-03" db="UniProtKB">
        <authorList>
            <consortium name="EnsemblPlants"/>
        </authorList>
    </citation>
    <scope>IDENTIFICATION</scope>
</reference>
<protein>
    <recommendedName>
        <fullName evidence="1">Reverse transcriptase zinc-binding domain-containing protein</fullName>
    </recommendedName>
</protein>
<dbReference type="AlphaFoldDB" id="A0A453HHS3"/>
<reference evidence="2" key="5">
    <citation type="journal article" date="2021" name="G3 (Bethesda)">
        <title>Aegilops tauschii genome assembly Aet v5.0 features greater sequence contiguity and improved annotation.</title>
        <authorList>
            <person name="Wang L."/>
            <person name="Zhu T."/>
            <person name="Rodriguez J.C."/>
            <person name="Deal K.R."/>
            <person name="Dubcovsky J."/>
            <person name="McGuire P.E."/>
            <person name="Lux T."/>
            <person name="Spannagl M."/>
            <person name="Mayer K.F.X."/>
            <person name="Baldrich P."/>
            <person name="Meyers B.C."/>
            <person name="Huo N."/>
            <person name="Gu Y.Q."/>
            <person name="Zhou H."/>
            <person name="Devos K.M."/>
            <person name="Bennetzen J.L."/>
            <person name="Unver T."/>
            <person name="Budak H."/>
            <person name="Gulick P.J."/>
            <person name="Galiba G."/>
            <person name="Kalapos B."/>
            <person name="Nelson D.R."/>
            <person name="Li P."/>
            <person name="You F.M."/>
            <person name="Luo M.C."/>
            <person name="Dvorak J."/>
        </authorList>
    </citation>
    <scope>NUCLEOTIDE SEQUENCE [LARGE SCALE GENOMIC DNA]</scope>
    <source>
        <strain evidence="2">cv. AL8/78</strain>
    </source>
</reference>
<dbReference type="Proteomes" id="UP000015105">
    <property type="component" value="Chromosome 4D"/>
</dbReference>